<evidence type="ECO:0000313" key="3">
    <source>
        <dbReference type="Proteomes" id="UP001597283"/>
    </source>
</evidence>
<name>A0ABW4ND47_9SPHN</name>
<keyword evidence="3" id="KW-1185">Reference proteome</keyword>
<protein>
    <submittedName>
        <fullName evidence="2">Uncharacterized protein</fullName>
    </submittedName>
</protein>
<accession>A0ABW4ND47</accession>
<dbReference type="Proteomes" id="UP001597283">
    <property type="component" value="Unassembled WGS sequence"/>
</dbReference>
<evidence type="ECO:0000256" key="1">
    <source>
        <dbReference type="SAM" id="MobiDB-lite"/>
    </source>
</evidence>
<organism evidence="2 3">
    <name type="scientific">Sphingomonas floccifaciens</name>
    <dbReference type="NCBI Taxonomy" id="1844115"/>
    <lineage>
        <taxon>Bacteria</taxon>
        <taxon>Pseudomonadati</taxon>
        <taxon>Pseudomonadota</taxon>
        <taxon>Alphaproteobacteria</taxon>
        <taxon>Sphingomonadales</taxon>
        <taxon>Sphingomonadaceae</taxon>
        <taxon>Sphingomonas</taxon>
    </lineage>
</organism>
<proteinExistence type="predicted"/>
<sequence>MSNLDPLPFVDDRLSGTFSLERSESQWLLTLLSADELRYIFEGPDDGEPIVGVQPSPAPADPTATAKA</sequence>
<dbReference type="RefSeq" id="WP_380940425.1">
    <property type="nucleotide sequence ID" value="NZ_JBHUFC010000003.1"/>
</dbReference>
<feature type="region of interest" description="Disordered" evidence="1">
    <location>
        <begin position="45"/>
        <end position="68"/>
    </location>
</feature>
<reference evidence="3" key="1">
    <citation type="journal article" date="2019" name="Int. J. Syst. Evol. Microbiol.">
        <title>The Global Catalogue of Microorganisms (GCM) 10K type strain sequencing project: providing services to taxonomists for standard genome sequencing and annotation.</title>
        <authorList>
            <consortium name="The Broad Institute Genomics Platform"/>
            <consortium name="The Broad Institute Genome Sequencing Center for Infectious Disease"/>
            <person name="Wu L."/>
            <person name="Ma J."/>
        </authorList>
    </citation>
    <scope>NUCLEOTIDE SEQUENCE [LARGE SCALE GENOMIC DNA]</scope>
    <source>
        <strain evidence="3">Q85</strain>
    </source>
</reference>
<gene>
    <name evidence="2" type="ORF">ACFSC3_10830</name>
</gene>
<evidence type="ECO:0000313" key="2">
    <source>
        <dbReference type="EMBL" id="MFD1788070.1"/>
    </source>
</evidence>
<comment type="caution">
    <text evidence="2">The sequence shown here is derived from an EMBL/GenBank/DDBJ whole genome shotgun (WGS) entry which is preliminary data.</text>
</comment>
<dbReference type="EMBL" id="JBHUFC010000003">
    <property type="protein sequence ID" value="MFD1788070.1"/>
    <property type="molecule type" value="Genomic_DNA"/>
</dbReference>